<reference evidence="1" key="1">
    <citation type="submission" date="2023-06" db="EMBL/GenBank/DDBJ databases">
        <authorList>
            <person name="Kurt Z."/>
        </authorList>
    </citation>
    <scope>NUCLEOTIDE SEQUENCE</scope>
</reference>
<accession>A0AA86PXL2</accession>
<proteinExistence type="predicted"/>
<keyword evidence="3" id="KW-1185">Reference proteome</keyword>
<evidence type="ECO:0000313" key="2">
    <source>
        <dbReference type="EMBL" id="CAL6065034.1"/>
    </source>
</evidence>
<name>A0AA86PXL2_9EUKA</name>
<organism evidence="1">
    <name type="scientific">Hexamita inflata</name>
    <dbReference type="NCBI Taxonomy" id="28002"/>
    <lineage>
        <taxon>Eukaryota</taxon>
        <taxon>Metamonada</taxon>
        <taxon>Diplomonadida</taxon>
        <taxon>Hexamitidae</taxon>
        <taxon>Hexamitinae</taxon>
        <taxon>Hexamita</taxon>
    </lineage>
</organism>
<dbReference type="Proteomes" id="UP001642409">
    <property type="component" value="Unassembled WGS sequence"/>
</dbReference>
<evidence type="ECO:0000313" key="1">
    <source>
        <dbReference type="EMBL" id="CAI9945997.1"/>
    </source>
</evidence>
<reference evidence="2 3" key="2">
    <citation type="submission" date="2024-07" db="EMBL/GenBank/DDBJ databases">
        <authorList>
            <person name="Akdeniz Z."/>
        </authorList>
    </citation>
    <scope>NUCLEOTIDE SEQUENCE [LARGE SCALE GENOMIC DNA]</scope>
</reference>
<dbReference type="EMBL" id="CAXDID020000253">
    <property type="protein sequence ID" value="CAL6065034.1"/>
    <property type="molecule type" value="Genomic_DNA"/>
</dbReference>
<protein>
    <submittedName>
        <fullName evidence="2">Hypothetical_protein</fullName>
    </submittedName>
</protein>
<evidence type="ECO:0000313" key="3">
    <source>
        <dbReference type="Proteomes" id="UP001642409"/>
    </source>
</evidence>
<gene>
    <name evidence="1" type="ORF">HINF_LOCUS33642</name>
    <name evidence="2" type="ORF">HINF_LOCUS51645</name>
</gene>
<dbReference type="AlphaFoldDB" id="A0AA86PXL2"/>
<dbReference type="EMBL" id="CATOUU010000755">
    <property type="protein sequence ID" value="CAI9945997.1"/>
    <property type="molecule type" value="Genomic_DNA"/>
</dbReference>
<comment type="caution">
    <text evidence="1">The sequence shown here is derived from an EMBL/GenBank/DDBJ whole genome shotgun (WGS) entry which is preliminary data.</text>
</comment>
<sequence length="283" mass="32807">MRQSRGPITQQIQESNKKTPVNMYPLYCKIVRRPMRLTHNESLSASSCVNSQHQGVYTKLQKLCEQSYLHELQALLQFIQSQSSHLSHFELKKLSKLPLINILSYSSSNSQFLHEFVQIQHEQFTVCTRNINELCACQEILIPNYFTPLFSSSLTNINQIVNNILLSAKNALLFKQMLNLLLNLINGVQILKLDVPFPLVVNKFAEIKTENSTRRQKTLELLKRELMHNALVNEVQQVLVNEVEYIQEQIDIKCEADLIQGREAEGKRQNDVECFVQEIEYKM</sequence>